<proteinExistence type="predicted"/>
<feature type="domain" description="SbsA Ig-like" evidence="2">
    <location>
        <begin position="1905"/>
        <end position="1987"/>
    </location>
</feature>
<dbReference type="EMBL" id="VUNQ01000002">
    <property type="protein sequence ID" value="MSU00255.1"/>
    <property type="molecule type" value="Genomic_DNA"/>
</dbReference>
<accession>A0A6N7XUU8</accession>
<keyword evidence="4" id="KW-1185">Reference proteome</keyword>
<gene>
    <name evidence="3" type="ORF">FYJ83_02075</name>
</gene>
<reference evidence="3 4" key="1">
    <citation type="submission" date="2019-09" db="EMBL/GenBank/DDBJ databases">
        <title>In-depth cultivation of the pig gut microbiome towards novel bacterial diversity and tailored functional studies.</title>
        <authorList>
            <person name="Wylensek D."/>
            <person name="Hitch T.C.A."/>
            <person name="Clavel T."/>
        </authorList>
    </citation>
    <scope>NUCLEOTIDE SEQUENCE [LARGE SCALE GENOMIC DNA]</scope>
    <source>
        <strain evidence="3 4">WCA3-693-APC-4?</strain>
    </source>
</reference>
<dbReference type="RefSeq" id="WP_154438603.1">
    <property type="nucleotide sequence ID" value="NZ_VUNQ01000002.1"/>
</dbReference>
<dbReference type="Gene3D" id="2.60.40.1120">
    <property type="entry name" value="Carboxypeptidase-like, regulatory domain"/>
    <property type="match status" value="2"/>
</dbReference>
<dbReference type="Pfam" id="PF13620">
    <property type="entry name" value="CarboxypepD_reg"/>
    <property type="match status" value="1"/>
</dbReference>
<dbReference type="Gene3D" id="2.60.40.1220">
    <property type="match status" value="1"/>
</dbReference>
<dbReference type="InterPro" id="IPR008969">
    <property type="entry name" value="CarboxyPept-like_regulatory"/>
</dbReference>
<dbReference type="InterPro" id="IPR032812">
    <property type="entry name" value="SbsA_Ig"/>
</dbReference>
<dbReference type="InterPro" id="IPR014755">
    <property type="entry name" value="Cu-Rt/internalin_Ig-like"/>
</dbReference>
<evidence type="ECO:0000259" key="2">
    <source>
        <dbReference type="Pfam" id="PF13205"/>
    </source>
</evidence>
<name>A0A6N7XUU8_9FIRM</name>
<dbReference type="Proteomes" id="UP000469523">
    <property type="component" value="Unassembled WGS sequence"/>
</dbReference>
<evidence type="ECO:0000313" key="3">
    <source>
        <dbReference type="EMBL" id="MSU00255.1"/>
    </source>
</evidence>
<protein>
    <recommendedName>
        <fullName evidence="2">SbsA Ig-like domain-containing protein</fullName>
    </recommendedName>
</protein>
<dbReference type="SUPFAM" id="SSF49464">
    <property type="entry name" value="Carboxypeptidase regulatory domain-like"/>
    <property type="match status" value="1"/>
</dbReference>
<sequence length="1989" mass="224630">MVKKNKILVLLILFSLVLPFIAPLGEIAYATRPEFDDAQIFYLPIVDGENDSTIDSVFALQSDRRSSYVGEYNFKGDLVKVYIESEQRYPILGRVPIIIKLVAQNTDTLEDIDYTITLSDGVEKHISSDIVEKYEYDYEDGKSIRSKYILVYFPETITPGDYSISLEAKDSLGALENIIQIEKDNIIEKTEATEVPEEIQEIIEEDLQVEPESEIIEMGELIKENNDLSMIEGLEEILESSEEEPIENIKEPIKNQVEENNIEVEAIIEGTDSSFNTDSVSITLLWEDIIDNNEIIIDKHDPSLYIRNLGKGGKLEVKVLDSRGDIVYTTNDRIGNERYLYKNNYYKKPFYNLDYDLYSGSIQLFKADEITKGIHNLVLTLDGREIYKDEINLVDKYPVVNSVEIDKYLLAGDREFKLNVSGEYITKKDLLKLEVVDNRDNIIASSIESHYTNVNNEGDYVKILYTMKVESNEQIMDYEEYKVKLTYLGSEDLVVRTSHTNISTTTGIQVYGANLTQANEGKIILDGINFSNDDFYIAEVRYEGEEAVQYTADYINSRELSVDIDSRINRGNYNITLYNKRTDENHGYNDYIGYIYFYFYDDAVEPTGSPELGYVDVEKVSFDQQSYNGEIYIMNFVPENLEDIEILLVDIDEKVVGQAEIDGYSYSTRYSWIRFKMNILEPLNEGEYYYIYKYRGTEIKGSNNGRLSVFVINKAYIRDIEIKGALYDEIIPFNTEIDFTLRNGLNLKDISKLDVFIENTEGQRIAYLVPDTLTIVEEYSTTNYMGKLNLLDEGKVEIVVAYDGQVIYRRGIEISSKPYIDKLRIDRNISSYSKESQITLYRTLNIDSQEVKVEVYDLKGNKVDTSTELIGQWEENKFPGVKNTDISIKFNERLKDAYYELYVYYGDIDLTENSSSYHMGFYATKGSVLTGTSSGLKYENDNMIMQLTNFTEATNTNPGESYKGYFYLKGATHDEQELIGTVDLVSGEKHGKTGILIPSELFIDYPLGTYDLIILNSDGELFGRSYFNISYRDYKNPDSDNPGLRRPSFTVNNGLNYTNKKAVNLSINPDGYTLIKIANNEAELINAEALNIQNMMGWDLPDGDGEKTIYVQFSDEKGNQSEILSKTIILDTVVPVLSEVTVSKVDKVNIGDILDITALGNERVNAKGVLYLNGVEVDKFSLEYSGKADLHKYTKSLRVNKEIDKIVVYLEDFAGNKSLAKETNINIFKVETKNLTVLVKDTAGNPQVNKNISVYNYRENVYRQGYTDSEGKIVFSLPNNLSYEVRLYSDGYWDYKDVSLTQDMEITFETPVIRVITGRATVGTNPVSNASIILTGNGQQFYGNTNEDGYYRIEVYENTSGTNSKEFELTANHPLYTTIAEKISSDIIEKNIVFYNKVNVYGTVKDNSGNPIPNLQIYANGWSDWKTTYTDSNGNYELRLNAGEYNIGHGWVQNHESQNKNIVIGEQELKEGAIKTDFILNAINYNNSFNGEGNNIKADATITQIGKNFNLTVNYKNNGSSNATGTVKVDLPTGIEVVAGNLNSIFTNLEPQQSGKMTLSLKVTDNFKDKKIVIPAKITIGGTEYSIGFAELDLIDVTINAPGLVADGNFKVYGEATEGSTVSIIDRNTNNLMAVGKVTGKWYNADIVDLPEGEYQLFARAEKNGNIANSTTVDVKVDPINGVQVKDIKVITPGGNEVGMNHEIGVPAFSAWVDMSLRGKDIAIDVELNKYLDGMKAEFLFADKQYEATYSNGRWKANLTGWSGSGVKQIKMRITIGDLEYEFVVGEVIILIDPSGYVYDINTGDRIEGATATLEKWNGSSWEFWDAELYGQINPQKTDDEGKYGWMVGEGIYRVIIEKAGYETAIAGNDKDIVIPPPRDDVNIGLKSTMEEYIGMEQKQAPTEDHSWTIEFNKEVDSNSVNLNNVYIMDENGNKLAFINPRVDGNNIILDNKGTFTKGKTYTIVIRNTVKSIDGKSLTQGINMKFTVK</sequence>
<keyword evidence="1" id="KW-0732">Signal</keyword>
<organism evidence="3 4">
    <name type="scientific">Tissierella pigra</name>
    <dbReference type="NCBI Taxonomy" id="2607614"/>
    <lineage>
        <taxon>Bacteria</taxon>
        <taxon>Bacillati</taxon>
        <taxon>Bacillota</taxon>
        <taxon>Tissierellia</taxon>
        <taxon>Tissierellales</taxon>
        <taxon>Tissierellaceae</taxon>
        <taxon>Tissierella</taxon>
    </lineage>
</organism>
<evidence type="ECO:0000256" key="1">
    <source>
        <dbReference type="ARBA" id="ARBA00022729"/>
    </source>
</evidence>
<evidence type="ECO:0000313" key="4">
    <source>
        <dbReference type="Proteomes" id="UP000469523"/>
    </source>
</evidence>
<dbReference type="Pfam" id="PF13205">
    <property type="entry name" value="Big_5"/>
    <property type="match status" value="1"/>
</dbReference>
<comment type="caution">
    <text evidence="3">The sequence shown here is derived from an EMBL/GenBank/DDBJ whole genome shotgun (WGS) entry which is preliminary data.</text>
</comment>